<dbReference type="RefSeq" id="WP_376919708.1">
    <property type="nucleotide sequence ID" value="NZ_JBHRSW010000014.1"/>
</dbReference>
<organism evidence="5 6">
    <name type="scientific">Agaribacter flavus</name>
    <dbReference type="NCBI Taxonomy" id="1902781"/>
    <lineage>
        <taxon>Bacteria</taxon>
        <taxon>Pseudomonadati</taxon>
        <taxon>Pseudomonadota</taxon>
        <taxon>Gammaproteobacteria</taxon>
        <taxon>Alteromonadales</taxon>
        <taxon>Alteromonadaceae</taxon>
        <taxon>Agaribacter</taxon>
    </lineage>
</organism>
<dbReference type="EMBL" id="JBHRSW010000014">
    <property type="protein sequence ID" value="MFC3121570.1"/>
    <property type="molecule type" value="Genomic_DNA"/>
</dbReference>
<dbReference type="PANTHER" id="PTHR34698">
    <property type="entry name" value="5-OXOPROLINASE SUBUNIT B"/>
    <property type="match status" value="1"/>
</dbReference>
<evidence type="ECO:0000313" key="6">
    <source>
        <dbReference type="Proteomes" id="UP001595478"/>
    </source>
</evidence>
<gene>
    <name evidence="5" type="ORF">ACFOHL_08040</name>
</gene>
<dbReference type="InterPro" id="IPR003833">
    <property type="entry name" value="CT_C_D"/>
</dbReference>
<evidence type="ECO:0000256" key="2">
    <source>
        <dbReference type="ARBA" id="ARBA00022801"/>
    </source>
</evidence>
<evidence type="ECO:0000256" key="1">
    <source>
        <dbReference type="ARBA" id="ARBA00022741"/>
    </source>
</evidence>
<dbReference type="InterPro" id="IPR010016">
    <property type="entry name" value="PxpB"/>
</dbReference>
<dbReference type="PANTHER" id="PTHR34698:SF2">
    <property type="entry name" value="5-OXOPROLINASE SUBUNIT B"/>
    <property type="match status" value="1"/>
</dbReference>
<proteinExistence type="predicted"/>
<evidence type="ECO:0000313" key="5">
    <source>
        <dbReference type="EMBL" id="MFC3121570.1"/>
    </source>
</evidence>
<dbReference type="Gene3D" id="2.40.100.10">
    <property type="entry name" value="Cyclophilin-like"/>
    <property type="match status" value="1"/>
</dbReference>
<evidence type="ECO:0000256" key="3">
    <source>
        <dbReference type="ARBA" id="ARBA00022840"/>
    </source>
</evidence>
<reference evidence="6" key="1">
    <citation type="journal article" date="2019" name="Int. J. Syst. Evol. Microbiol.">
        <title>The Global Catalogue of Microorganisms (GCM) 10K type strain sequencing project: providing services to taxonomists for standard genome sequencing and annotation.</title>
        <authorList>
            <consortium name="The Broad Institute Genomics Platform"/>
            <consortium name="The Broad Institute Genome Sequencing Center for Infectious Disease"/>
            <person name="Wu L."/>
            <person name="Ma J."/>
        </authorList>
    </citation>
    <scope>NUCLEOTIDE SEQUENCE [LARGE SCALE GENOMIC DNA]</scope>
    <source>
        <strain evidence="6">KCTC 52473</strain>
    </source>
</reference>
<sequence>MNIETEAVSENAVLLRVFATDNTSLLAKNQYVSRVFHKVMKNPPDWLVDLSPAYESLLFTYNLLMVDQWQVKNFIREQLASNELEQGIFERQHIRIPVLYASCHEEQPCDLTALEKIHGVPQSEIIKRHLSQSYRVFAVGFLPNFAYMGELPEKLNTPRLSSPRTKVPKGAVAIADRQTAIYPQDSQGGWHILGYTPLNLDLNENRGIGNEISSTIKFNVGDTVEFYAISAKEYACLASPTSTKYSN</sequence>
<keyword evidence="6" id="KW-1185">Reference proteome</keyword>
<dbReference type="Proteomes" id="UP001595478">
    <property type="component" value="Unassembled WGS sequence"/>
</dbReference>
<dbReference type="GO" id="GO:0016787">
    <property type="term" value="F:hydrolase activity"/>
    <property type="evidence" value="ECO:0007669"/>
    <property type="project" value="UniProtKB-KW"/>
</dbReference>
<dbReference type="SUPFAM" id="SSF160467">
    <property type="entry name" value="PH0987 N-terminal domain-like"/>
    <property type="match status" value="1"/>
</dbReference>
<keyword evidence="2 5" id="KW-0378">Hydrolase</keyword>
<dbReference type="Pfam" id="PF02682">
    <property type="entry name" value="CT_C_D"/>
    <property type="match status" value="1"/>
</dbReference>
<dbReference type="SUPFAM" id="SSF50891">
    <property type="entry name" value="Cyclophilin-like"/>
    <property type="match status" value="1"/>
</dbReference>
<keyword evidence="3" id="KW-0067">ATP-binding</keyword>
<dbReference type="SMART" id="SM00796">
    <property type="entry name" value="AHS1"/>
    <property type="match status" value="1"/>
</dbReference>
<keyword evidence="1" id="KW-0547">Nucleotide-binding</keyword>
<comment type="caution">
    <text evidence="5">The sequence shown here is derived from an EMBL/GenBank/DDBJ whole genome shotgun (WGS) entry which is preliminary data.</text>
</comment>
<protein>
    <submittedName>
        <fullName evidence="5">Allophanate hydrolase subunit 1</fullName>
    </submittedName>
</protein>
<name>A0ABV7FS87_9ALTE</name>
<dbReference type="Gene3D" id="3.30.1360.40">
    <property type="match status" value="1"/>
</dbReference>
<evidence type="ECO:0000259" key="4">
    <source>
        <dbReference type="SMART" id="SM00796"/>
    </source>
</evidence>
<feature type="domain" description="Carboxyltransferase" evidence="4">
    <location>
        <begin position="3"/>
        <end position="204"/>
    </location>
</feature>
<accession>A0ABV7FS87</accession>
<dbReference type="InterPro" id="IPR029000">
    <property type="entry name" value="Cyclophilin-like_dom_sf"/>
</dbReference>